<dbReference type="SUPFAM" id="SSF53335">
    <property type="entry name" value="S-adenosyl-L-methionine-dependent methyltransferases"/>
    <property type="match status" value="1"/>
</dbReference>
<comment type="caution">
    <text evidence="4">The sequence shown here is derived from an EMBL/GenBank/DDBJ whole genome shotgun (WGS) entry which is preliminary data.</text>
</comment>
<keyword evidence="1" id="KW-0489">Methyltransferase</keyword>
<evidence type="ECO:0000256" key="3">
    <source>
        <dbReference type="ARBA" id="ARBA00022691"/>
    </source>
</evidence>
<dbReference type="CDD" id="cd02440">
    <property type="entry name" value="AdoMet_MTases"/>
    <property type="match status" value="1"/>
</dbReference>
<dbReference type="Gene3D" id="3.40.50.150">
    <property type="entry name" value="Vaccinia Virus protein VP39"/>
    <property type="match status" value="1"/>
</dbReference>
<dbReference type="EMBL" id="BNAW01000003">
    <property type="protein sequence ID" value="GHF99140.1"/>
    <property type="molecule type" value="Genomic_DNA"/>
</dbReference>
<dbReference type="InterPro" id="IPR029063">
    <property type="entry name" value="SAM-dependent_MTases_sf"/>
</dbReference>
<dbReference type="Pfam" id="PF01596">
    <property type="entry name" value="Methyltransf_3"/>
    <property type="match status" value="1"/>
</dbReference>
<evidence type="ECO:0000313" key="4">
    <source>
        <dbReference type="EMBL" id="GHF99140.1"/>
    </source>
</evidence>
<keyword evidence="2" id="KW-0808">Transferase</keyword>
<keyword evidence="3" id="KW-0949">S-adenosyl-L-methionine</keyword>
<accession>A0ABQ3K277</accession>
<dbReference type="PANTHER" id="PTHR10509:SF14">
    <property type="entry name" value="CAFFEOYL-COA O-METHYLTRANSFERASE 3-RELATED"/>
    <property type="match status" value="1"/>
</dbReference>
<evidence type="ECO:0000256" key="2">
    <source>
        <dbReference type="ARBA" id="ARBA00022679"/>
    </source>
</evidence>
<reference evidence="5" key="1">
    <citation type="journal article" date="2019" name="Int. J. Syst. Evol. Microbiol.">
        <title>The Global Catalogue of Microorganisms (GCM) 10K type strain sequencing project: providing services to taxonomists for standard genome sequencing and annotation.</title>
        <authorList>
            <consortium name="The Broad Institute Genomics Platform"/>
            <consortium name="The Broad Institute Genome Sequencing Center for Infectious Disease"/>
            <person name="Wu L."/>
            <person name="Ma J."/>
        </authorList>
    </citation>
    <scope>NUCLEOTIDE SEQUENCE [LARGE SCALE GENOMIC DNA]</scope>
    <source>
        <strain evidence="5">CGMCC 4.7680</strain>
    </source>
</reference>
<protein>
    <submittedName>
        <fullName evidence="4">O-methyltransferase</fullName>
    </submittedName>
</protein>
<evidence type="ECO:0000313" key="5">
    <source>
        <dbReference type="Proteomes" id="UP000649955"/>
    </source>
</evidence>
<sequence length="228" mass="25213">MLRNLVLDHRIQKYVRDVSLREDDIARELRAATVRLSFEHGMLTPPEEAQLLGFLVRLTGATTVVEVGTFTGYGTLAMARAVPAHGRVITCDVNAQWPEIGRPFWERAGVADRIQVEIRPAVETLDALLADGAAGTVDFAFIDCNKESYSDYFERCLELLRPGGLLVLDNVLWSGKVARPDISDEETDSLRALNAALCDDDRVDLSMLPVFDGVTLAYKRANYSRAAA</sequence>
<dbReference type="PANTHER" id="PTHR10509">
    <property type="entry name" value="O-METHYLTRANSFERASE-RELATED"/>
    <property type="match status" value="1"/>
</dbReference>
<dbReference type="PROSITE" id="PS51682">
    <property type="entry name" value="SAM_OMT_I"/>
    <property type="match status" value="1"/>
</dbReference>
<dbReference type="RefSeq" id="WP_191307087.1">
    <property type="nucleotide sequence ID" value="NZ_BNAW01000003.1"/>
</dbReference>
<proteinExistence type="predicted"/>
<dbReference type="InterPro" id="IPR050362">
    <property type="entry name" value="Cation-dep_OMT"/>
</dbReference>
<evidence type="ECO:0000256" key="1">
    <source>
        <dbReference type="ARBA" id="ARBA00022603"/>
    </source>
</evidence>
<dbReference type="Proteomes" id="UP000649955">
    <property type="component" value="Unassembled WGS sequence"/>
</dbReference>
<keyword evidence="5" id="KW-1185">Reference proteome</keyword>
<organism evidence="4 5">
    <name type="scientific">Amycolatopsis bullii</name>
    <dbReference type="NCBI Taxonomy" id="941987"/>
    <lineage>
        <taxon>Bacteria</taxon>
        <taxon>Bacillati</taxon>
        <taxon>Actinomycetota</taxon>
        <taxon>Actinomycetes</taxon>
        <taxon>Pseudonocardiales</taxon>
        <taxon>Pseudonocardiaceae</taxon>
        <taxon>Amycolatopsis</taxon>
    </lineage>
</organism>
<name>A0ABQ3K277_9PSEU</name>
<dbReference type="InterPro" id="IPR002935">
    <property type="entry name" value="SAM_O-MeTrfase"/>
</dbReference>
<gene>
    <name evidence="4" type="ORF">GCM10017567_12510</name>
</gene>